<dbReference type="EMBL" id="CP029551">
    <property type="protein sequence ID" value="AWN36899.1"/>
    <property type="molecule type" value="Genomic_DNA"/>
</dbReference>
<dbReference type="OrthoDB" id="8004860at2"/>
<evidence type="ECO:0000256" key="1">
    <source>
        <dbReference type="SAM" id="SignalP"/>
    </source>
</evidence>
<dbReference type="KEGG" id="meti:DK427_15115"/>
<evidence type="ECO:0000313" key="3">
    <source>
        <dbReference type="Proteomes" id="UP000246058"/>
    </source>
</evidence>
<organism evidence="2 3">
    <name type="scientific">Methylobacterium radiodurans</name>
    <dbReference type="NCBI Taxonomy" id="2202828"/>
    <lineage>
        <taxon>Bacteria</taxon>
        <taxon>Pseudomonadati</taxon>
        <taxon>Pseudomonadota</taxon>
        <taxon>Alphaproteobacteria</taxon>
        <taxon>Hyphomicrobiales</taxon>
        <taxon>Methylobacteriaceae</taxon>
        <taxon>Methylobacterium</taxon>
    </lineage>
</organism>
<gene>
    <name evidence="2" type="ORF">DK427_15115</name>
</gene>
<protein>
    <submittedName>
        <fullName evidence="2">Uncharacterized protein</fullName>
    </submittedName>
</protein>
<reference evidence="2 3" key="1">
    <citation type="submission" date="2018-05" db="EMBL/GenBank/DDBJ databases">
        <title>Complete Genome Sequence of Methylobacterium sp. 17Sr1-43.</title>
        <authorList>
            <person name="Srinivasan S."/>
        </authorList>
    </citation>
    <scope>NUCLEOTIDE SEQUENCE [LARGE SCALE GENOMIC DNA]</scope>
    <source>
        <strain evidence="2 3">17Sr1-43</strain>
    </source>
</reference>
<proteinExistence type="predicted"/>
<keyword evidence="3" id="KW-1185">Reference proteome</keyword>
<dbReference type="AlphaFoldDB" id="A0A2U8VSY1"/>
<name>A0A2U8VSY1_9HYPH</name>
<sequence>MIVRAALVAVSVLALGPGLAVAQSGRWSGYGDSRGIVAPPQTVEIGRATDPRDPTGILRGQGISSRYGGIGNMGGGSGRSANTGVGLGGIGANQGARF</sequence>
<keyword evidence="1" id="KW-0732">Signal</keyword>
<dbReference type="Proteomes" id="UP000246058">
    <property type="component" value="Chromosome"/>
</dbReference>
<feature type="signal peptide" evidence="1">
    <location>
        <begin position="1"/>
        <end position="22"/>
    </location>
</feature>
<accession>A0A2U8VSY1</accession>
<evidence type="ECO:0000313" key="2">
    <source>
        <dbReference type="EMBL" id="AWN36899.1"/>
    </source>
</evidence>
<feature type="chain" id="PRO_5016053000" evidence="1">
    <location>
        <begin position="23"/>
        <end position="98"/>
    </location>
</feature>